<feature type="non-terminal residue" evidence="3">
    <location>
        <position position="1"/>
    </location>
</feature>
<evidence type="ECO:0000256" key="1">
    <source>
        <dbReference type="SAM" id="MobiDB-lite"/>
    </source>
</evidence>
<comment type="caution">
    <text evidence="3">The sequence shown here is derived from an EMBL/GenBank/DDBJ whole genome shotgun (WGS) entry which is preliminary data.</text>
</comment>
<evidence type="ECO:0000313" key="3">
    <source>
        <dbReference type="EMBL" id="MBP0457615.1"/>
    </source>
</evidence>
<evidence type="ECO:0000256" key="2">
    <source>
        <dbReference type="SAM" id="Phobius"/>
    </source>
</evidence>
<gene>
    <name evidence="3" type="ORF">JFN87_08895</name>
</gene>
<feature type="transmembrane region" description="Helical" evidence="2">
    <location>
        <begin position="78"/>
        <end position="99"/>
    </location>
</feature>
<name>A0A940RUV4_9ACTN</name>
<organism evidence="3 4">
    <name type="scientific">Streptomyces montanisoli</name>
    <dbReference type="NCBI Taxonomy" id="2798581"/>
    <lineage>
        <taxon>Bacteria</taxon>
        <taxon>Bacillati</taxon>
        <taxon>Actinomycetota</taxon>
        <taxon>Actinomycetes</taxon>
        <taxon>Kitasatosporales</taxon>
        <taxon>Streptomycetaceae</taxon>
        <taxon>Streptomyces</taxon>
    </lineage>
</organism>
<dbReference type="EMBL" id="JAGIQL010000024">
    <property type="protein sequence ID" value="MBP0457615.1"/>
    <property type="molecule type" value="Genomic_DNA"/>
</dbReference>
<keyword evidence="2" id="KW-0812">Transmembrane</keyword>
<sequence length="104" mass="10673">DPAASRDGVSDPSPPEPVARRHTKPAPARSAGDAPASASPSRRSPDARASRDTGPTEAQDAQRPPGRTEAVPASVEPASVATFGAGIMLLGLGLAFIALRLRRR</sequence>
<keyword evidence="2" id="KW-0472">Membrane</keyword>
<feature type="region of interest" description="Disordered" evidence="1">
    <location>
        <begin position="1"/>
        <end position="74"/>
    </location>
</feature>
<evidence type="ECO:0008006" key="5">
    <source>
        <dbReference type="Google" id="ProtNLM"/>
    </source>
</evidence>
<proteinExistence type="predicted"/>
<keyword evidence="4" id="KW-1185">Reference proteome</keyword>
<evidence type="ECO:0000313" key="4">
    <source>
        <dbReference type="Proteomes" id="UP000670475"/>
    </source>
</evidence>
<dbReference type="AlphaFoldDB" id="A0A940RUV4"/>
<protein>
    <recommendedName>
        <fullName evidence="5">LPXTG cell wall anchor domain-containing protein</fullName>
    </recommendedName>
</protein>
<dbReference type="Proteomes" id="UP000670475">
    <property type="component" value="Unassembled WGS sequence"/>
</dbReference>
<keyword evidence="2" id="KW-1133">Transmembrane helix</keyword>
<reference evidence="3" key="1">
    <citation type="submission" date="2021-03" db="EMBL/GenBank/DDBJ databases">
        <title>Whole genome sequence of Streptomyces bomunensis MMS17-BM035.</title>
        <authorList>
            <person name="Lee J.H."/>
        </authorList>
    </citation>
    <scope>NUCLEOTIDE SEQUENCE</scope>
    <source>
        <strain evidence="3">MMS17-BM035</strain>
    </source>
</reference>
<feature type="compositionally biased region" description="Low complexity" evidence="1">
    <location>
        <begin position="25"/>
        <end position="42"/>
    </location>
</feature>
<accession>A0A940RUV4</accession>